<dbReference type="InterPro" id="IPR042617">
    <property type="entry name" value="CTC1-like"/>
</dbReference>
<dbReference type="PANTHER" id="PTHR14865">
    <property type="entry name" value="CST COMPLEX SUBUNIT CTC1"/>
    <property type="match status" value="1"/>
</dbReference>
<comment type="similarity">
    <text evidence="3">Belongs to the CTC1 family.</text>
</comment>
<evidence type="ECO:0000313" key="10">
    <source>
        <dbReference type="Proteomes" id="UP000838412"/>
    </source>
</evidence>
<keyword evidence="8" id="KW-0539">Nucleus</keyword>
<dbReference type="GO" id="GO:0042162">
    <property type="term" value="F:telomeric DNA binding"/>
    <property type="evidence" value="ECO:0007669"/>
    <property type="project" value="TreeGrafter"/>
</dbReference>
<dbReference type="GO" id="GO:0045740">
    <property type="term" value="P:positive regulation of DNA replication"/>
    <property type="evidence" value="ECO:0007669"/>
    <property type="project" value="TreeGrafter"/>
</dbReference>
<gene>
    <name evidence="9" type="primary">CTC1</name>
    <name evidence="9" type="ORF">BLAG_LOCUS13873</name>
</gene>
<evidence type="ECO:0000256" key="5">
    <source>
        <dbReference type="ARBA" id="ARBA00022454"/>
    </source>
</evidence>
<sequence length="324" mass="35764">MCQLDGTSYLYQQLLKARKSLTHASKTEHTRVYLPGAFSFSSSGVVTSLFQQLSPVTSRLVLPQRQRNIYTEFLSERHRCAPLAGLPSMSEMPPFQVPTVHQLLELVQQQAEIEQNWTIPKGLTPSEPNNALCCTYMVLQPEHFNPPLLLVGQLTSSRLSGELQLQEKTGKVACVIGQSTDAPSYPHLCTDTCQSSVESAVSSCPFAHPWNLNQLIRLDKYQLVVERFIHVGHENLMLSQSDNKVSTTGCDIRISVQFSMCDVVAVLFTGDAVQWYKVLHEGCVYRLVCLHSTDPAVFATKVTSAALSRAVGATSCRSDGGTTK</sequence>
<keyword evidence="6" id="KW-0779">Telomere</keyword>
<evidence type="ECO:0000256" key="1">
    <source>
        <dbReference type="ARBA" id="ARBA00004123"/>
    </source>
</evidence>
<evidence type="ECO:0000256" key="8">
    <source>
        <dbReference type="ARBA" id="ARBA00023242"/>
    </source>
</evidence>
<dbReference type="EMBL" id="OV696687">
    <property type="protein sequence ID" value="CAH1254479.1"/>
    <property type="molecule type" value="Genomic_DNA"/>
</dbReference>
<dbReference type="OrthoDB" id="2314520at2759"/>
<dbReference type="GO" id="GO:1990879">
    <property type="term" value="C:CST complex"/>
    <property type="evidence" value="ECO:0007669"/>
    <property type="project" value="TreeGrafter"/>
</dbReference>
<organism evidence="9 10">
    <name type="scientific">Branchiostoma lanceolatum</name>
    <name type="common">Common lancelet</name>
    <name type="synonym">Amphioxus lanceolatum</name>
    <dbReference type="NCBI Taxonomy" id="7740"/>
    <lineage>
        <taxon>Eukaryota</taxon>
        <taxon>Metazoa</taxon>
        <taxon>Chordata</taxon>
        <taxon>Cephalochordata</taxon>
        <taxon>Leptocardii</taxon>
        <taxon>Amphioxiformes</taxon>
        <taxon>Branchiostomatidae</taxon>
        <taxon>Branchiostoma</taxon>
    </lineage>
</organism>
<reference evidence="9" key="1">
    <citation type="submission" date="2022-01" db="EMBL/GenBank/DDBJ databases">
        <authorList>
            <person name="Braso-Vives M."/>
        </authorList>
    </citation>
    <scope>NUCLEOTIDE SEQUENCE</scope>
</reference>
<comment type="subcellular location">
    <subcellularLocation>
        <location evidence="2">Chromosome</location>
        <location evidence="2">Telomere</location>
    </subcellularLocation>
    <subcellularLocation>
        <location evidence="1">Nucleus</location>
    </subcellularLocation>
</comment>
<dbReference type="InterPro" id="IPR029156">
    <property type="entry name" value="CTC1"/>
</dbReference>
<evidence type="ECO:0000313" key="9">
    <source>
        <dbReference type="EMBL" id="CAH1254479.1"/>
    </source>
</evidence>
<evidence type="ECO:0000256" key="3">
    <source>
        <dbReference type="ARBA" id="ARBA00006332"/>
    </source>
</evidence>
<accession>A0A8J9ZIZ2</accession>
<evidence type="ECO:0000256" key="7">
    <source>
        <dbReference type="ARBA" id="ARBA00023125"/>
    </source>
</evidence>
<dbReference type="Pfam" id="PF15489">
    <property type="entry name" value="CTC1"/>
    <property type="match status" value="2"/>
</dbReference>
<evidence type="ECO:0000256" key="2">
    <source>
        <dbReference type="ARBA" id="ARBA00004574"/>
    </source>
</evidence>
<keyword evidence="5" id="KW-0158">Chromosome</keyword>
<name>A0A8J9ZIZ2_BRALA</name>
<evidence type="ECO:0000256" key="6">
    <source>
        <dbReference type="ARBA" id="ARBA00022895"/>
    </source>
</evidence>
<keyword evidence="7" id="KW-0238">DNA-binding</keyword>
<dbReference type="AlphaFoldDB" id="A0A8J9ZIZ2"/>
<proteinExistence type="inferred from homology"/>
<keyword evidence="10" id="KW-1185">Reference proteome</keyword>
<dbReference type="PANTHER" id="PTHR14865:SF2">
    <property type="entry name" value="CST COMPLEX SUBUNIT CTC1"/>
    <property type="match status" value="1"/>
</dbReference>
<dbReference type="Proteomes" id="UP000838412">
    <property type="component" value="Chromosome 2"/>
</dbReference>
<dbReference type="GO" id="GO:0010833">
    <property type="term" value="P:telomere maintenance via telomere lengthening"/>
    <property type="evidence" value="ECO:0007669"/>
    <property type="project" value="TreeGrafter"/>
</dbReference>
<evidence type="ECO:0000256" key="4">
    <source>
        <dbReference type="ARBA" id="ARBA00016175"/>
    </source>
</evidence>
<dbReference type="GO" id="GO:0003697">
    <property type="term" value="F:single-stranded DNA binding"/>
    <property type="evidence" value="ECO:0007669"/>
    <property type="project" value="InterPro"/>
</dbReference>
<protein>
    <recommendedName>
        <fullName evidence="4">CST complex subunit CTC1</fullName>
    </recommendedName>
</protein>